<feature type="compositionally biased region" description="Low complexity" evidence="1">
    <location>
        <begin position="686"/>
        <end position="699"/>
    </location>
</feature>
<dbReference type="GO" id="GO:0005737">
    <property type="term" value="C:cytoplasm"/>
    <property type="evidence" value="ECO:0007669"/>
    <property type="project" value="TreeGrafter"/>
</dbReference>
<dbReference type="PANTHER" id="PTHR12112:SF39">
    <property type="entry name" value="EG:152A3.5 PROTEIN (FBGN0003116_PN PROTEIN)"/>
    <property type="match status" value="1"/>
</dbReference>
<dbReference type="GO" id="GO:0004309">
    <property type="term" value="F:exopolyphosphatase activity"/>
    <property type="evidence" value="ECO:0007669"/>
    <property type="project" value="TreeGrafter"/>
</dbReference>
<evidence type="ECO:0000256" key="1">
    <source>
        <dbReference type="SAM" id="MobiDB-lite"/>
    </source>
</evidence>
<dbReference type="InParanoid" id="A0A7J7CAD5"/>
<dbReference type="EMBL" id="JAAARO010000019">
    <property type="protein sequence ID" value="KAF5730895.1"/>
    <property type="molecule type" value="Genomic_DNA"/>
</dbReference>
<proteinExistence type="predicted"/>
<reference evidence="2 3" key="1">
    <citation type="journal article" date="2020" name="Nat. Commun.">
        <title>Genome of Tripterygium wilfordii and identification of cytochrome P450 involved in triptolide biosynthesis.</title>
        <authorList>
            <person name="Tu L."/>
            <person name="Su P."/>
            <person name="Zhang Z."/>
            <person name="Gao L."/>
            <person name="Wang J."/>
            <person name="Hu T."/>
            <person name="Zhou J."/>
            <person name="Zhang Y."/>
            <person name="Zhao Y."/>
            <person name="Liu Y."/>
            <person name="Song Y."/>
            <person name="Tong Y."/>
            <person name="Lu Y."/>
            <person name="Yang J."/>
            <person name="Xu C."/>
            <person name="Jia M."/>
            <person name="Peters R.J."/>
            <person name="Huang L."/>
            <person name="Gao W."/>
        </authorList>
    </citation>
    <scope>NUCLEOTIDE SEQUENCE [LARGE SCALE GENOMIC DNA]</scope>
    <source>
        <strain evidence="3">cv. XIE 37</strain>
        <tissue evidence="2">Leaf</tissue>
    </source>
</reference>
<feature type="compositionally biased region" description="Basic and acidic residues" evidence="1">
    <location>
        <begin position="659"/>
        <end position="683"/>
    </location>
</feature>
<protein>
    <submittedName>
        <fullName evidence="2">Uncharacterized protein</fullName>
    </submittedName>
</protein>
<organism evidence="2 3">
    <name type="scientific">Tripterygium wilfordii</name>
    <name type="common">Thunder God vine</name>
    <dbReference type="NCBI Taxonomy" id="458696"/>
    <lineage>
        <taxon>Eukaryota</taxon>
        <taxon>Viridiplantae</taxon>
        <taxon>Streptophyta</taxon>
        <taxon>Embryophyta</taxon>
        <taxon>Tracheophyta</taxon>
        <taxon>Spermatophyta</taxon>
        <taxon>Magnoliopsida</taxon>
        <taxon>eudicotyledons</taxon>
        <taxon>Gunneridae</taxon>
        <taxon>Pentapetalae</taxon>
        <taxon>rosids</taxon>
        <taxon>fabids</taxon>
        <taxon>Celastrales</taxon>
        <taxon>Celastraceae</taxon>
        <taxon>Tripterygium</taxon>
    </lineage>
</organism>
<dbReference type="Proteomes" id="UP000593562">
    <property type="component" value="Unassembled WGS sequence"/>
</dbReference>
<evidence type="ECO:0000313" key="3">
    <source>
        <dbReference type="Proteomes" id="UP000593562"/>
    </source>
</evidence>
<keyword evidence="3" id="KW-1185">Reference proteome</keyword>
<feature type="compositionally biased region" description="Basic and acidic residues" evidence="1">
    <location>
        <begin position="633"/>
        <end position="652"/>
    </location>
</feature>
<comment type="caution">
    <text evidence="2">The sequence shown here is derived from an EMBL/GenBank/DDBJ whole genome shotgun (WGS) entry which is preliminary data.</text>
</comment>
<feature type="region of interest" description="Disordered" evidence="1">
    <location>
        <begin position="259"/>
        <end position="341"/>
    </location>
</feature>
<accession>A0A7J7CAD5</accession>
<dbReference type="Gene3D" id="3.90.1640.10">
    <property type="entry name" value="inorganic pyrophosphatase (n-terminal core)"/>
    <property type="match status" value="2"/>
</dbReference>
<feature type="compositionally biased region" description="Polar residues" evidence="1">
    <location>
        <begin position="272"/>
        <end position="285"/>
    </location>
</feature>
<gene>
    <name evidence="2" type="ORF">HS088_TW19G00497</name>
</gene>
<sequence>MSQCPFKRLVIVNVDKYALLQEEKDTHRSRPMFFHGSFVSDITNVFNIPFHSLPFYQTKQTPSLLLSLYVVAMDYRGSGSDSSSRDKKSISLQKKIAETRRQSKTEQAPDLTDFMNDMFFGTVNNDKNKYNFNGGDRNLMDQEADFDDSTRSTSSRLTQDWLEEARRMVASSPSRTNSPSRLTGSPRFAAVPGRLSTSSLLERRDPLSRSARRQRSVEGISEEILTKSAKHSSLNNSVPVDSPDMSPASAVHKWLSNILKPSNSPHSEDPTNPHNTNQSLNTNFDPTAPTLPPRLSIHRKSRFQTESPPSPPQGIPVPSRRTFKPAPLPADTKPLFPPKNMVESSHRRSVLSSTCAFQENNVQALSPPRNLVESAHRRSISKSTCSVEKIAPKIKVNWRQKEMEEPEEASLNGFLKEQRTKMEKILYGQIDCKAKVILSGPSNSTSSMVAAICYAWLLETRARKNKERTEAYTVVPVMNVRRSKMWNLPQAAWLFHHVGLNATSLLFADEVDLENLLMSGQLSIVVVGQDVLRTNGEVSSECTILTDNYCEDAYELLQTPLLNKLLLAGILLDTKNLNGSANWSMTRDAEAVQLLLVGSAPNYRNTLFDQLMQDERDNSFHEVLLHSYGKPSTEIHRSGGVQVEHRVPDRKSASVAPREPIRENNDVKKSNDAKNARTNEDAPKSANANPTPAEAPPAASKDSSRGKNKFFLSKWFGFGK</sequence>
<feature type="region of interest" description="Disordered" evidence="1">
    <location>
        <begin position="167"/>
        <end position="224"/>
    </location>
</feature>
<evidence type="ECO:0000313" key="2">
    <source>
        <dbReference type="EMBL" id="KAF5730895.1"/>
    </source>
</evidence>
<dbReference type="FunFam" id="3.90.1640.10:FF:000010">
    <property type="entry name" value="Uncharacterized protein"/>
    <property type="match status" value="1"/>
</dbReference>
<dbReference type="PANTHER" id="PTHR12112">
    <property type="entry name" value="BNIP - RELATED"/>
    <property type="match status" value="1"/>
</dbReference>
<name>A0A7J7CAD5_TRIWF</name>
<feature type="region of interest" description="Disordered" evidence="1">
    <location>
        <begin position="631"/>
        <end position="706"/>
    </location>
</feature>
<dbReference type="AlphaFoldDB" id="A0A7J7CAD5"/>
<feature type="compositionally biased region" description="Polar residues" evidence="1">
    <location>
        <begin position="171"/>
        <end position="183"/>
    </location>
</feature>